<evidence type="ECO:0000259" key="9">
    <source>
        <dbReference type="Pfam" id="PF25780"/>
    </source>
</evidence>
<evidence type="ECO:0000256" key="8">
    <source>
        <dbReference type="PROSITE-ProRule" id="PRU00103"/>
    </source>
</evidence>
<evidence type="ECO:0000313" key="11">
    <source>
        <dbReference type="Proteomes" id="UP000009168"/>
    </source>
</evidence>
<evidence type="ECO:0000256" key="2">
    <source>
        <dbReference type="ARBA" id="ARBA00004496"/>
    </source>
</evidence>
<dbReference type="InterPro" id="IPR000357">
    <property type="entry name" value="HEAT"/>
</dbReference>
<keyword evidence="6" id="KW-0653">Protein transport</keyword>
<dbReference type="Proteomes" id="UP000009168">
    <property type="component" value="Unassembled WGS sequence"/>
</dbReference>
<accession>Q23DV7</accession>
<dbReference type="GO" id="GO:0005634">
    <property type="term" value="C:nucleus"/>
    <property type="evidence" value="ECO:0007669"/>
    <property type="project" value="UniProtKB-SubCell"/>
</dbReference>
<dbReference type="AlphaFoldDB" id="Q23DV7"/>
<evidence type="ECO:0000256" key="5">
    <source>
        <dbReference type="ARBA" id="ARBA00022737"/>
    </source>
</evidence>
<dbReference type="GeneID" id="7841276"/>
<dbReference type="InterPro" id="IPR011989">
    <property type="entry name" value="ARM-like"/>
</dbReference>
<feature type="repeat" description="HEAT" evidence="8">
    <location>
        <begin position="465"/>
        <end position="503"/>
    </location>
</feature>
<dbReference type="OMA" id="NACKERQ"/>
<dbReference type="OrthoDB" id="543373at2759"/>
<dbReference type="InterPro" id="IPR021133">
    <property type="entry name" value="HEAT_type_2"/>
</dbReference>
<dbReference type="FunCoup" id="Q23DV7">
    <property type="interactions" value="521"/>
</dbReference>
<dbReference type="Gene3D" id="1.25.10.10">
    <property type="entry name" value="Leucine-rich Repeat Variant"/>
    <property type="match status" value="1"/>
</dbReference>
<evidence type="ECO:0000256" key="6">
    <source>
        <dbReference type="ARBA" id="ARBA00022927"/>
    </source>
</evidence>
<proteinExistence type="predicted"/>
<dbReference type="STRING" id="312017.Q23DV7"/>
<keyword evidence="7" id="KW-0539">Nucleus</keyword>
<dbReference type="HOGENOM" id="CLU_003794_0_1_1"/>
<comment type="subcellular location">
    <subcellularLocation>
        <location evidence="2">Cytoplasm</location>
    </subcellularLocation>
    <subcellularLocation>
        <location evidence="1">Nucleus</location>
    </subcellularLocation>
</comment>
<dbReference type="PANTHER" id="PTHR10527">
    <property type="entry name" value="IMPORTIN BETA"/>
    <property type="match status" value="1"/>
</dbReference>
<organism evidence="10 11">
    <name type="scientific">Tetrahymena thermophila (strain SB210)</name>
    <dbReference type="NCBI Taxonomy" id="312017"/>
    <lineage>
        <taxon>Eukaryota</taxon>
        <taxon>Sar</taxon>
        <taxon>Alveolata</taxon>
        <taxon>Ciliophora</taxon>
        <taxon>Intramacronucleata</taxon>
        <taxon>Oligohymenophorea</taxon>
        <taxon>Hymenostomatida</taxon>
        <taxon>Tetrahymenina</taxon>
        <taxon>Tetrahymenidae</taxon>
        <taxon>Tetrahymena</taxon>
    </lineage>
</organism>
<evidence type="ECO:0000256" key="1">
    <source>
        <dbReference type="ARBA" id="ARBA00004123"/>
    </source>
</evidence>
<dbReference type="Pfam" id="PF25780">
    <property type="entry name" value="TPR_IPO5"/>
    <property type="match status" value="1"/>
</dbReference>
<dbReference type="KEGG" id="tet:TTHERM_00043860"/>
<keyword evidence="5" id="KW-0677">Repeat</keyword>
<dbReference type="SUPFAM" id="SSF48371">
    <property type="entry name" value="ARM repeat"/>
    <property type="match status" value="2"/>
</dbReference>
<dbReference type="GO" id="GO:0005737">
    <property type="term" value="C:cytoplasm"/>
    <property type="evidence" value="ECO:0007669"/>
    <property type="project" value="UniProtKB-SubCell"/>
</dbReference>
<name>Q23DV7_TETTS</name>
<dbReference type="Pfam" id="PF02985">
    <property type="entry name" value="HEAT"/>
    <property type="match status" value="1"/>
</dbReference>
<keyword evidence="4" id="KW-0963">Cytoplasm</keyword>
<dbReference type="EMBL" id="GG662712">
    <property type="protein sequence ID" value="EAR94503.1"/>
    <property type="molecule type" value="Genomic_DNA"/>
</dbReference>
<dbReference type="InterPro" id="IPR040122">
    <property type="entry name" value="Importin_beta"/>
</dbReference>
<gene>
    <name evidence="10" type="ORF">TTHERM_00043860</name>
</gene>
<reference evidence="11" key="1">
    <citation type="journal article" date="2006" name="PLoS Biol.">
        <title>Macronuclear genome sequence of the ciliate Tetrahymena thermophila, a model eukaryote.</title>
        <authorList>
            <person name="Eisen J.A."/>
            <person name="Coyne R.S."/>
            <person name="Wu M."/>
            <person name="Wu D."/>
            <person name="Thiagarajan M."/>
            <person name="Wortman J.R."/>
            <person name="Badger J.H."/>
            <person name="Ren Q."/>
            <person name="Amedeo P."/>
            <person name="Jones K.M."/>
            <person name="Tallon L.J."/>
            <person name="Delcher A.L."/>
            <person name="Salzberg S.L."/>
            <person name="Silva J.C."/>
            <person name="Haas B.J."/>
            <person name="Majoros W.H."/>
            <person name="Farzad M."/>
            <person name="Carlton J.M."/>
            <person name="Smith R.K. Jr."/>
            <person name="Garg J."/>
            <person name="Pearlman R.E."/>
            <person name="Karrer K.M."/>
            <person name="Sun L."/>
            <person name="Manning G."/>
            <person name="Elde N.C."/>
            <person name="Turkewitz A.P."/>
            <person name="Asai D.J."/>
            <person name="Wilkes D.E."/>
            <person name="Wang Y."/>
            <person name="Cai H."/>
            <person name="Collins K."/>
            <person name="Stewart B.A."/>
            <person name="Lee S.R."/>
            <person name="Wilamowska K."/>
            <person name="Weinberg Z."/>
            <person name="Ruzzo W.L."/>
            <person name="Wloga D."/>
            <person name="Gaertig J."/>
            <person name="Frankel J."/>
            <person name="Tsao C.-C."/>
            <person name="Gorovsky M.A."/>
            <person name="Keeling P.J."/>
            <person name="Waller R.F."/>
            <person name="Patron N.J."/>
            <person name="Cherry J.M."/>
            <person name="Stover N.A."/>
            <person name="Krieger C.J."/>
            <person name="del Toro C."/>
            <person name="Ryder H.F."/>
            <person name="Williamson S.C."/>
            <person name="Barbeau R.A."/>
            <person name="Hamilton E.P."/>
            <person name="Orias E."/>
        </authorList>
    </citation>
    <scope>NUCLEOTIDE SEQUENCE [LARGE SCALE GENOMIC DNA]</scope>
    <source>
        <strain evidence="11">SB210</strain>
    </source>
</reference>
<dbReference type="InterPro" id="IPR016024">
    <property type="entry name" value="ARM-type_fold"/>
</dbReference>
<evidence type="ECO:0000256" key="7">
    <source>
        <dbReference type="ARBA" id="ARBA00023242"/>
    </source>
</evidence>
<dbReference type="PROSITE" id="PS50077">
    <property type="entry name" value="HEAT_REPEAT"/>
    <property type="match status" value="1"/>
</dbReference>
<keyword evidence="3" id="KW-0813">Transport</keyword>
<dbReference type="RefSeq" id="XP_001014579.1">
    <property type="nucleotide sequence ID" value="XM_001014579.1"/>
</dbReference>
<dbReference type="InterPro" id="IPR057672">
    <property type="entry name" value="TPR_IPO4/5"/>
</dbReference>
<evidence type="ECO:0000256" key="3">
    <source>
        <dbReference type="ARBA" id="ARBA00022448"/>
    </source>
</evidence>
<protein>
    <submittedName>
        <fullName evidence="10">Importin, putative</fullName>
    </submittedName>
</protein>
<dbReference type="GO" id="GO:0006606">
    <property type="term" value="P:protein import into nucleus"/>
    <property type="evidence" value="ECO:0007669"/>
    <property type="project" value="InterPro"/>
</dbReference>
<dbReference type="InParanoid" id="Q23DV7"/>
<keyword evidence="11" id="KW-1185">Reference proteome</keyword>
<sequence length="1123" mass="130500">MQSQQKLADLVQKIISCQSNDEIKQLEEKFISIKKKDNDQFILDMLSVITDENQNKDLKVFAINEIRTSLSDYSKSTNPIILKNINQDTVIMLQSILINQLTYEQNQSLRKQISEAVGEVGASLINRNMWDGLIHLLWELFDQQKLEIQQSAFIILRVLIQYSHSAFQNNLKELNILLNNGLLHQDYTIKVEAIKTLGVLMQQLERKLCKNFNNLSIPFLESVYNILQQDKVQNQNNDDAEENENVLSAVNVIFDISDQEPSFFKNNFNEFYIGLTKMIQEYPKPTIQRLLIESLVNFIQHFPEFIENQNDKIENILHLIFLQMVQIDTEITQEWMNPQSGYNDDLENDERSETIRFGQSLINQYIPCFEDISIVLDLVILNIKKLFEEGNIKQDWRYPHAAMMALSQIGEFIEEVGTLEPLLKIAYEYSFNHQNPLIRYAFCQVIGQISDDMAPLFQETYANDLLPKLIQLLQDNTPRVRAHSAAAIVNFAESMHEDAIKPFLENLLIGLFKLIDDGSIVEKEAAVVALSSIVESSKGYFEQHLASVLNRLFQHVKQSCKTSQLLQFCGNILECISITSHLMRKAAFIPYLEPFVEILNTYTESLKNQPVQHYKNLFDAWNRLAHKYIEELSPLVNKLMPQLLILIGTILIDDNHKESLDTENIQSAIKLISTFADKFSNYMSAFIDQIYDLIQIQTSSKNESIRETACKCLPQLLRCVKTDQEKQKNLLKEIIKNLRDCIDSEYEAQLIIVQLQSMRLCIQEGSEFMSEMEFEFLSNQLMQVLQESDRRKQKFQEQIKDNDIDQIQKYIIPKEYKTEEQLHIEIAHVLGSLYKSHQEQALNFSASIYTNIIPKTFIDPSQVLLQQFGMILLQDIVKHIGFVRFYQKWEEIINVFLSQLNHESLIIKKESLYGLSCLVISTPSQILQPYLLQIQEIALSLIKESGIYIDAQTNSVVNNNQLHVFKQNRKINILKEYAVDILGKLMKLHGSLLPNDVLLTQLWIACLPIQIEKKIADDQHQIYLQYLIIRQSYIQNESKENILKIFQLLAEFYDPKICTSFMKPILDQFLLEFLENTAIAEQYNEIFNSLSKTYQKRLKNVIHSKNQQDSQQNQHNIPIHVLS</sequence>
<feature type="domain" description="IPO4/5-like TPR repeats" evidence="9">
    <location>
        <begin position="105"/>
        <end position="270"/>
    </location>
</feature>
<evidence type="ECO:0000256" key="4">
    <source>
        <dbReference type="ARBA" id="ARBA00022490"/>
    </source>
</evidence>
<dbReference type="eggNOG" id="KOG2171">
    <property type="taxonomic scope" value="Eukaryota"/>
</dbReference>
<evidence type="ECO:0000313" key="10">
    <source>
        <dbReference type="EMBL" id="EAR94503.1"/>
    </source>
</evidence>